<dbReference type="EMBL" id="AP023359">
    <property type="protein sequence ID" value="BCJ66340.1"/>
    <property type="molecule type" value="Genomic_DNA"/>
</dbReference>
<dbReference type="AlphaFoldDB" id="A0A810N0G1"/>
<dbReference type="KEGG" id="pry:Prubr_33610"/>
<proteinExistence type="predicted"/>
<name>A0A810N0G1_9ACTN</name>
<evidence type="ECO:0000313" key="2">
    <source>
        <dbReference type="Proteomes" id="UP000680866"/>
    </source>
</evidence>
<dbReference type="RefSeq" id="WP_212826381.1">
    <property type="nucleotide sequence ID" value="NZ_AP023359.1"/>
</dbReference>
<gene>
    <name evidence="1" type="ORF">Prubr_33610</name>
</gene>
<evidence type="ECO:0000313" key="1">
    <source>
        <dbReference type="EMBL" id="BCJ66340.1"/>
    </source>
</evidence>
<keyword evidence="2" id="KW-1185">Reference proteome</keyword>
<sequence length="226" mass="25194">MTVPAPDPRPVRLASIEEVRRLGLPVPPPQFPLVWEPGDEVGLRSTGEIEARTAVLQVVLARCFGMAPEDAMSWLLGSRLVELVTPPEWQYVMGGHGDHRSFVLHYDAVFALTWLLGLTKHLDPLTPPDERLMDALPDLSTGETFTAWRSRTLAAPRDAVEAAVLLDLYYCLDWAYLEAERTGVPLPGEIDANAIGQRRWALEWAVVFHGPYHDPPPGWEEVDLST</sequence>
<dbReference type="Pfam" id="PF14094">
    <property type="entry name" value="DUF4272"/>
    <property type="match status" value="1"/>
</dbReference>
<dbReference type="Proteomes" id="UP000680866">
    <property type="component" value="Chromosome"/>
</dbReference>
<reference evidence="1" key="1">
    <citation type="submission" date="2020-08" db="EMBL/GenBank/DDBJ databases">
        <title>Whole genome shotgun sequence of Polymorphospora rubra NBRC 101157.</title>
        <authorList>
            <person name="Komaki H."/>
            <person name="Tamura T."/>
        </authorList>
    </citation>
    <scope>NUCLEOTIDE SEQUENCE</scope>
    <source>
        <strain evidence="1">NBRC 101157</strain>
    </source>
</reference>
<protein>
    <recommendedName>
        <fullName evidence="3">DUF4272 domain-containing protein</fullName>
    </recommendedName>
</protein>
<organism evidence="1 2">
    <name type="scientific">Polymorphospora rubra</name>
    <dbReference type="NCBI Taxonomy" id="338584"/>
    <lineage>
        <taxon>Bacteria</taxon>
        <taxon>Bacillati</taxon>
        <taxon>Actinomycetota</taxon>
        <taxon>Actinomycetes</taxon>
        <taxon>Micromonosporales</taxon>
        <taxon>Micromonosporaceae</taxon>
        <taxon>Polymorphospora</taxon>
    </lineage>
</organism>
<accession>A0A810N0G1</accession>
<dbReference type="InterPro" id="IPR025368">
    <property type="entry name" value="DUF4272"/>
</dbReference>
<evidence type="ECO:0008006" key="3">
    <source>
        <dbReference type="Google" id="ProtNLM"/>
    </source>
</evidence>